<comment type="similarity">
    <text evidence="2">Belongs to the DapA family.</text>
</comment>
<dbReference type="Proteomes" id="UP000065807">
    <property type="component" value="Chromosome"/>
</dbReference>
<dbReference type="SUPFAM" id="SSF51569">
    <property type="entry name" value="Aldolase"/>
    <property type="match status" value="1"/>
</dbReference>
<evidence type="ECO:0000313" key="5">
    <source>
        <dbReference type="Proteomes" id="UP000065807"/>
    </source>
</evidence>
<evidence type="ECO:0000313" key="4">
    <source>
        <dbReference type="EMBL" id="BAS28229.1"/>
    </source>
</evidence>
<dbReference type="KEGG" id="lpil:LIP_2388"/>
<name>A0A0K2SN40_LIMPI</name>
<dbReference type="PIRSF" id="PIRSF001365">
    <property type="entry name" value="DHDPS"/>
    <property type="match status" value="1"/>
</dbReference>
<dbReference type="GO" id="GO:0008840">
    <property type="term" value="F:4-hydroxy-tetrahydrodipicolinate synthase activity"/>
    <property type="evidence" value="ECO:0007669"/>
    <property type="project" value="TreeGrafter"/>
</dbReference>
<evidence type="ECO:0000256" key="1">
    <source>
        <dbReference type="ARBA" id="ARBA00023239"/>
    </source>
</evidence>
<protein>
    <submittedName>
        <fullName evidence="4">Dihydrodipicolinate synthetase</fullName>
    </submittedName>
</protein>
<dbReference type="PATRIC" id="fig|1555112.3.peg.2436"/>
<dbReference type="InterPro" id="IPR013785">
    <property type="entry name" value="Aldolase_TIM"/>
</dbReference>
<evidence type="ECO:0000256" key="3">
    <source>
        <dbReference type="PIRSR" id="PIRSR001365-2"/>
    </source>
</evidence>
<feature type="binding site" evidence="3">
    <location>
        <position position="54"/>
    </location>
    <ligand>
        <name>pyruvate</name>
        <dbReference type="ChEBI" id="CHEBI:15361"/>
    </ligand>
</feature>
<evidence type="ECO:0000256" key="2">
    <source>
        <dbReference type="PIRNR" id="PIRNR001365"/>
    </source>
</evidence>
<dbReference type="Pfam" id="PF00701">
    <property type="entry name" value="DHDPS"/>
    <property type="match status" value="1"/>
</dbReference>
<sequence>MSDLKNPARWSGVFPATLLPFNDDYSIDEEEFTRYLQWLVSHEGISGVVVNGHTGEITSLNNAERARVIELAVEAVGDKVPVVSGVLAEGTLDAIDQAKAAKRAGASGILLMPPHHWLRFGKGKGMAQRFFADVGEASGLAIIVHQYPAWSKAGYSLEELLDMAAQPHVVAIKMGTREMARYNHDFRVLKQRHPDVTILTCHDEYLLPTLVEGADGALIGFAGFVPDLMVALVAAVRDMDLRRAKTVQDEIYPLGRLVYRFGEPSGNAHQRMKYAMYLLGRLRSPLMRPPLVPLSDEDIARIRQDLAESGLRGQLRVV</sequence>
<reference evidence="5" key="1">
    <citation type="submission" date="2015-07" db="EMBL/GenBank/DDBJ databases">
        <title>Complete genome sequence and phylogenetic analysis of Limnochorda pilosa.</title>
        <authorList>
            <person name="Watanabe M."/>
            <person name="Kojima H."/>
            <person name="Fukui M."/>
        </authorList>
    </citation>
    <scope>NUCLEOTIDE SEQUENCE [LARGE SCALE GENOMIC DNA]</scope>
    <source>
        <strain evidence="5">HC45</strain>
    </source>
</reference>
<dbReference type="CDD" id="cd00408">
    <property type="entry name" value="DHDPS-like"/>
    <property type="match status" value="1"/>
</dbReference>
<keyword evidence="5" id="KW-1185">Reference proteome</keyword>
<dbReference type="Gene3D" id="3.20.20.70">
    <property type="entry name" value="Aldolase class I"/>
    <property type="match status" value="1"/>
</dbReference>
<reference evidence="5" key="2">
    <citation type="journal article" date="2016" name="Int. J. Syst. Evol. Microbiol.">
        <title>Complete genome sequence and cell structure of Limnochorda pilosa, a Gram-negative spore-former within the phylum Firmicutes.</title>
        <authorList>
            <person name="Watanabe M."/>
            <person name="Kojima H."/>
            <person name="Fukui M."/>
        </authorList>
    </citation>
    <scope>NUCLEOTIDE SEQUENCE [LARGE SCALE GENOMIC DNA]</scope>
    <source>
        <strain evidence="5">HC45</strain>
    </source>
</reference>
<accession>A0A0K2SN40</accession>
<dbReference type="PRINTS" id="PR00146">
    <property type="entry name" value="DHPICSNTHASE"/>
</dbReference>
<dbReference type="SMART" id="SM01130">
    <property type="entry name" value="DHDPS"/>
    <property type="match status" value="1"/>
</dbReference>
<dbReference type="EMBL" id="AP014924">
    <property type="protein sequence ID" value="BAS28229.1"/>
    <property type="molecule type" value="Genomic_DNA"/>
</dbReference>
<keyword evidence="1 2" id="KW-0456">Lyase</keyword>
<dbReference type="PANTHER" id="PTHR12128">
    <property type="entry name" value="DIHYDRODIPICOLINATE SYNTHASE"/>
    <property type="match status" value="1"/>
</dbReference>
<proteinExistence type="inferred from homology"/>
<gene>
    <name evidence="4" type="ORF">LIP_2388</name>
</gene>
<organism evidence="4 5">
    <name type="scientific">Limnochorda pilosa</name>
    <dbReference type="NCBI Taxonomy" id="1555112"/>
    <lineage>
        <taxon>Bacteria</taxon>
        <taxon>Bacillati</taxon>
        <taxon>Bacillota</taxon>
        <taxon>Limnochordia</taxon>
        <taxon>Limnochordales</taxon>
        <taxon>Limnochordaceae</taxon>
        <taxon>Limnochorda</taxon>
    </lineage>
</organism>
<dbReference type="PANTHER" id="PTHR12128:SF38">
    <property type="entry name" value="DIHYDRODIPICOLINATE SYNTHETASE FAMILY PROTEIN (AFU_ORTHOLOGUE AFUA_6G00110)"/>
    <property type="match status" value="1"/>
</dbReference>
<dbReference type="AlphaFoldDB" id="A0A0K2SN40"/>
<dbReference type="InterPro" id="IPR002220">
    <property type="entry name" value="DapA-like"/>
</dbReference>
<dbReference type="STRING" id="1555112.LIP_2388"/>
<dbReference type="RefSeq" id="WP_198409509.1">
    <property type="nucleotide sequence ID" value="NZ_AP014924.1"/>
</dbReference>